<dbReference type="Gene3D" id="3.90.79.10">
    <property type="entry name" value="Nucleoside Triphosphate Pyrophosphohydrolase"/>
    <property type="match status" value="1"/>
</dbReference>
<dbReference type="RefSeq" id="WP_158039135.1">
    <property type="nucleotide sequence ID" value="NZ_JACCFV010000001.1"/>
</dbReference>
<proteinExistence type="predicted"/>
<dbReference type="AlphaFoldDB" id="A0A7J5C204"/>
<dbReference type="Proteomes" id="UP000467240">
    <property type="component" value="Unassembled WGS sequence"/>
</dbReference>
<evidence type="ECO:0000313" key="2">
    <source>
        <dbReference type="Proteomes" id="UP000467240"/>
    </source>
</evidence>
<keyword evidence="2" id="KW-1185">Reference proteome</keyword>
<dbReference type="SUPFAM" id="SSF55811">
    <property type="entry name" value="Nudix"/>
    <property type="match status" value="1"/>
</dbReference>
<name>A0A7J5C204_9MICO</name>
<sequence length="180" mass="19854">MTVRTPDPDSSWLGDDELELIRRRVPMLYVEAVPLRVDGEGRVEHIGTLLRADPTGVLTRTFVTGRVNYGEGVRDALMRHLEKDLGAMVFPQLPPSLTPFTIAEYSPFPGSPLHDDRQHAVALVYAVPVSGDCNPRQDALEVSWLTPKEALDPDLLDEMEGGRGALMRAAISHLGAYPRT</sequence>
<gene>
    <name evidence="1" type="ORF">F8O01_01685</name>
</gene>
<reference evidence="1 2" key="1">
    <citation type="submission" date="2019-09" db="EMBL/GenBank/DDBJ databases">
        <title>Phylogeny of genus Pseudoclavibacter and closely related genus.</title>
        <authorList>
            <person name="Li Y."/>
        </authorList>
    </citation>
    <scope>NUCLEOTIDE SEQUENCE [LARGE SCALE GENOMIC DNA]</scope>
    <source>
        <strain evidence="1 2">DSM 23821</strain>
    </source>
</reference>
<evidence type="ECO:0000313" key="1">
    <source>
        <dbReference type="EMBL" id="KAB1662200.1"/>
    </source>
</evidence>
<dbReference type="InterPro" id="IPR032582">
    <property type="entry name" value="DUF4916"/>
</dbReference>
<protein>
    <submittedName>
        <fullName evidence="1">DUF4916 domain-containing protein</fullName>
    </submittedName>
</protein>
<dbReference type="OrthoDB" id="3266865at2"/>
<dbReference type="EMBL" id="WBJZ01000002">
    <property type="protein sequence ID" value="KAB1662200.1"/>
    <property type="molecule type" value="Genomic_DNA"/>
</dbReference>
<dbReference type="InterPro" id="IPR015797">
    <property type="entry name" value="NUDIX_hydrolase-like_dom_sf"/>
</dbReference>
<comment type="caution">
    <text evidence="1">The sequence shown here is derived from an EMBL/GenBank/DDBJ whole genome shotgun (WGS) entry which is preliminary data.</text>
</comment>
<dbReference type="Pfam" id="PF16262">
    <property type="entry name" value="DUF4916"/>
    <property type="match status" value="1"/>
</dbReference>
<organism evidence="1 2">
    <name type="scientific">Pseudoclavibacter chungangensis</name>
    <dbReference type="NCBI Taxonomy" id="587635"/>
    <lineage>
        <taxon>Bacteria</taxon>
        <taxon>Bacillati</taxon>
        <taxon>Actinomycetota</taxon>
        <taxon>Actinomycetes</taxon>
        <taxon>Micrococcales</taxon>
        <taxon>Microbacteriaceae</taxon>
        <taxon>Pseudoclavibacter</taxon>
    </lineage>
</organism>
<accession>A0A7J5C204</accession>